<accession>A0A5C7ETZ4</accession>
<organism evidence="1 2">
    <name type="scientific">Pelomicrobium methylotrophicum</name>
    <dbReference type="NCBI Taxonomy" id="2602750"/>
    <lineage>
        <taxon>Bacteria</taxon>
        <taxon>Pseudomonadati</taxon>
        <taxon>Pseudomonadota</taxon>
        <taxon>Hydrogenophilia</taxon>
        <taxon>Hydrogenophilia incertae sedis</taxon>
        <taxon>Pelomicrobium</taxon>
    </lineage>
</organism>
<proteinExistence type="predicted"/>
<protein>
    <submittedName>
        <fullName evidence="1">Uncharacterized protein</fullName>
    </submittedName>
</protein>
<sequence>MATDVDRENLSKALQSAGFLSCDLRVLAESRDPFLAELALRLLRSAGDIERKLSRLLALAGGPSGTS</sequence>
<dbReference type="EMBL" id="VPFL01000028">
    <property type="protein sequence ID" value="TXF10515.1"/>
    <property type="molecule type" value="Genomic_DNA"/>
</dbReference>
<name>A0A5C7ETZ4_9PROT</name>
<dbReference type="InParanoid" id="A0A5C7ETZ4"/>
<evidence type="ECO:0000313" key="2">
    <source>
        <dbReference type="Proteomes" id="UP000321201"/>
    </source>
</evidence>
<keyword evidence="2" id="KW-1185">Reference proteome</keyword>
<comment type="caution">
    <text evidence="1">The sequence shown here is derived from an EMBL/GenBank/DDBJ whole genome shotgun (WGS) entry which is preliminary data.</text>
</comment>
<dbReference type="Proteomes" id="UP000321201">
    <property type="component" value="Unassembled WGS sequence"/>
</dbReference>
<gene>
    <name evidence="1" type="ORF">FR698_14950</name>
</gene>
<dbReference type="RefSeq" id="WP_147800995.1">
    <property type="nucleotide sequence ID" value="NZ_VPFL01000028.1"/>
</dbReference>
<evidence type="ECO:0000313" key="1">
    <source>
        <dbReference type="EMBL" id="TXF10515.1"/>
    </source>
</evidence>
<dbReference type="AlphaFoldDB" id="A0A5C7ETZ4"/>
<reference evidence="1 2" key="1">
    <citation type="submission" date="2019-08" db="EMBL/GenBank/DDBJ databases">
        <title>Pelomicrobium methylotrophicum gen. nov., sp. nov. a moderately thermophilic, facultatively anaerobic, lithoautotrophic and methylotrophic bacterium isolated from a terrestrial mud volcano.</title>
        <authorList>
            <person name="Slobodkina G.B."/>
            <person name="Merkel A.Y."/>
            <person name="Slobodkin A.I."/>
        </authorList>
    </citation>
    <scope>NUCLEOTIDE SEQUENCE [LARGE SCALE GENOMIC DNA]</scope>
    <source>
        <strain evidence="1 2">SM250</strain>
    </source>
</reference>